<dbReference type="AlphaFoldDB" id="A0AAV5KAM0"/>
<keyword evidence="2" id="KW-1185">Reference proteome</keyword>
<reference evidence="1 2" key="1">
    <citation type="journal article" date="2021" name="Commun. Biol.">
        <title>The genome of Shorea leprosula (Dipterocarpaceae) highlights the ecological relevance of drought in aseasonal tropical rainforests.</title>
        <authorList>
            <person name="Ng K.K.S."/>
            <person name="Kobayashi M.J."/>
            <person name="Fawcett J.A."/>
            <person name="Hatakeyama M."/>
            <person name="Paape T."/>
            <person name="Ng C.H."/>
            <person name="Ang C.C."/>
            <person name="Tnah L.H."/>
            <person name="Lee C.T."/>
            <person name="Nishiyama T."/>
            <person name="Sese J."/>
            <person name="O'Brien M.J."/>
            <person name="Copetti D."/>
            <person name="Mohd Noor M.I."/>
            <person name="Ong R.C."/>
            <person name="Putra M."/>
            <person name="Sireger I.Z."/>
            <person name="Indrioko S."/>
            <person name="Kosugi Y."/>
            <person name="Izuno A."/>
            <person name="Isagi Y."/>
            <person name="Lee S.L."/>
            <person name="Shimizu K.K."/>
        </authorList>
    </citation>
    <scope>NUCLEOTIDE SEQUENCE [LARGE SCALE GENOMIC DNA]</scope>
    <source>
        <strain evidence="1">214</strain>
    </source>
</reference>
<gene>
    <name evidence="1" type="ORF">SLEP1_g31543</name>
</gene>
<evidence type="ECO:0000313" key="2">
    <source>
        <dbReference type="Proteomes" id="UP001054252"/>
    </source>
</evidence>
<sequence>MSTPAKYLNILLSSSLLILLLSSSYSFFLSLLLSSSSLKPRSGFFSNPDLAFQQPRSPCPSWMRSWHCYSPVFKVKKLGCEFRRESVVRGVEACGCKDAGHGCLREQVVAQDGAGRAAHIPLIT</sequence>
<organism evidence="1 2">
    <name type="scientific">Rubroshorea leprosula</name>
    <dbReference type="NCBI Taxonomy" id="152421"/>
    <lineage>
        <taxon>Eukaryota</taxon>
        <taxon>Viridiplantae</taxon>
        <taxon>Streptophyta</taxon>
        <taxon>Embryophyta</taxon>
        <taxon>Tracheophyta</taxon>
        <taxon>Spermatophyta</taxon>
        <taxon>Magnoliopsida</taxon>
        <taxon>eudicotyledons</taxon>
        <taxon>Gunneridae</taxon>
        <taxon>Pentapetalae</taxon>
        <taxon>rosids</taxon>
        <taxon>malvids</taxon>
        <taxon>Malvales</taxon>
        <taxon>Dipterocarpaceae</taxon>
        <taxon>Rubroshorea</taxon>
    </lineage>
</organism>
<dbReference type="EMBL" id="BPVZ01000058">
    <property type="protein sequence ID" value="GKV21573.1"/>
    <property type="molecule type" value="Genomic_DNA"/>
</dbReference>
<proteinExistence type="predicted"/>
<protein>
    <submittedName>
        <fullName evidence="1">Uncharacterized protein</fullName>
    </submittedName>
</protein>
<accession>A0AAV5KAM0</accession>
<comment type="caution">
    <text evidence="1">The sequence shown here is derived from an EMBL/GenBank/DDBJ whole genome shotgun (WGS) entry which is preliminary data.</text>
</comment>
<dbReference type="Proteomes" id="UP001054252">
    <property type="component" value="Unassembled WGS sequence"/>
</dbReference>
<name>A0AAV5KAM0_9ROSI</name>
<evidence type="ECO:0000313" key="1">
    <source>
        <dbReference type="EMBL" id="GKV21573.1"/>
    </source>
</evidence>